<evidence type="ECO:0000256" key="1">
    <source>
        <dbReference type="SAM" id="Phobius"/>
    </source>
</evidence>
<feature type="transmembrane region" description="Helical" evidence="1">
    <location>
        <begin position="171"/>
        <end position="189"/>
    </location>
</feature>
<reference evidence="2 3" key="1">
    <citation type="submission" date="2016-10" db="EMBL/GenBank/DDBJ databases">
        <authorList>
            <person name="de Groot N.N."/>
        </authorList>
    </citation>
    <scope>NUCLEOTIDE SEQUENCE [LARGE SCALE GENOMIC DNA]</scope>
    <source>
        <strain evidence="2 3">AR40</strain>
    </source>
</reference>
<protein>
    <submittedName>
        <fullName evidence="2">Integral membrane protein (Intg_mem_TP0381)</fullName>
    </submittedName>
</protein>
<dbReference type="eggNOG" id="ENOG5032WEX">
    <property type="taxonomic scope" value="Bacteria"/>
</dbReference>
<sequence>MEYFWKQQDDIPSGMGYPLFGEIHILSSVITILIVLILINHLLKVGSRKRMFIIKLIPVVMLLMELFKDAFLISVHRFSVAYLPLHVCSIGIFIFLLREYLPWKWAKDFFGELAYVLIMPGSIAALLFPDWTIYYPVLNFMNLYSFAWHGALILYPLLLRRLGLVKPSIKHIYQPILFLLVTTPLIYVFDKHFNCNFFFVNWSVPGSPLAYFASLLGNPGYLIGYAGLVLIILIIVYGIDLLIKTILKDERLI</sequence>
<organism evidence="2 3">
    <name type="scientific">Butyrivibrio fibrisolvens</name>
    <dbReference type="NCBI Taxonomy" id="831"/>
    <lineage>
        <taxon>Bacteria</taxon>
        <taxon>Bacillati</taxon>
        <taxon>Bacillota</taxon>
        <taxon>Clostridia</taxon>
        <taxon>Lachnospirales</taxon>
        <taxon>Lachnospiraceae</taxon>
        <taxon>Butyrivibrio</taxon>
    </lineage>
</organism>
<keyword evidence="1" id="KW-0472">Membrane</keyword>
<gene>
    <name evidence="2" type="ORF">SAMN04487884_1124</name>
</gene>
<feature type="transmembrane region" description="Helical" evidence="1">
    <location>
        <begin position="52"/>
        <end position="73"/>
    </location>
</feature>
<dbReference type="AlphaFoldDB" id="A0A1H9SDJ9"/>
<dbReference type="Proteomes" id="UP000182584">
    <property type="component" value="Unassembled WGS sequence"/>
</dbReference>
<evidence type="ECO:0000313" key="2">
    <source>
        <dbReference type="EMBL" id="SER83126.1"/>
    </source>
</evidence>
<feature type="transmembrane region" description="Helical" evidence="1">
    <location>
        <begin position="222"/>
        <end position="243"/>
    </location>
</feature>
<name>A0A1H9SDJ9_BUTFI</name>
<evidence type="ECO:0000313" key="3">
    <source>
        <dbReference type="Proteomes" id="UP000182584"/>
    </source>
</evidence>
<keyword evidence="1" id="KW-1133">Transmembrane helix</keyword>
<dbReference type="RefSeq" id="WP_074756098.1">
    <property type="nucleotide sequence ID" value="NZ_FOGJ01000012.1"/>
</dbReference>
<dbReference type="Pfam" id="PF14808">
    <property type="entry name" value="TMEM164"/>
    <property type="match status" value="1"/>
</dbReference>
<proteinExistence type="predicted"/>
<feature type="transmembrane region" description="Helical" evidence="1">
    <location>
        <begin position="23"/>
        <end position="43"/>
    </location>
</feature>
<dbReference type="OrthoDB" id="1696382at2"/>
<keyword evidence="1" id="KW-0812">Transmembrane</keyword>
<feature type="transmembrane region" description="Helical" evidence="1">
    <location>
        <begin position="79"/>
        <end position="97"/>
    </location>
</feature>
<accession>A0A1H9SDJ9</accession>
<feature type="transmembrane region" description="Helical" evidence="1">
    <location>
        <begin position="109"/>
        <end position="128"/>
    </location>
</feature>
<dbReference type="EMBL" id="FOGJ01000012">
    <property type="protein sequence ID" value="SER83126.1"/>
    <property type="molecule type" value="Genomic_DNA"/>
</dbReference>
<feature type="transmembrane region" description="Helical" evidence="1">
    <location>
        <begin position="140"/>
        <end position="159"/>
    </location>
</feature>